<feature type="transmembrane region" description="Helical" evidence="8">
    <location>
        <begin position="76"/>
        <end position="96"/>
    </location>
</feature>
<evidence type="ECO:0000256" key="5">
    <source>
        <dbReference type="ARBA" id="ARBA00022692"/>
    </source>
</evidence>
<keyword evidence="4 8" id="KW-1003">Cell membrane</keyword>
<comment type="similarity">
    <text evidence="2 8">Belongs to the 4-toluene sulfonate uptake permease (TSUP) (TC 2.A.102) family.</text>
</comment>
<evidence type="ECO:0000313" key="10">
    <source>
        <dbReference type="Proteomes" id="UP000192917"/>
    </source>
</evidence>
<dbReference type="GO" id="GO:0005886">
    <property type="term" value="C:plasma membrane"/>
    <property type="evidence" value="ECO:0007669"/>
    <property type="project" value="UniProtKB-SubCell"/>
</dbReference>
<keyword evidence="10" id="KW-1185">Reference proteome</keyword>
<organism evidence="9 10">
    <name type="scientific">Tistlia consotensis USBA 355</name>
    <dbReference type="NCBI Taxonomy" id="560819"/>
    <lineage>
        <taxon>Bacteria</taxon>
        <taxon>Pseudomonadati</taxon>
        <taxon>Pseudomonadota</taxon>
        <taxon>Alphaproteobacteria</taxon>
        <taxon>Rhodospirillales</taxon>
        <taxon>Rhodovibrionaceae</taxon>
        <taxon>Tistlia</taxon>
    </lineage>
</organism>
<keyword evidence="7 8" id="KW-0472">Membrane</keyword>
<dbReference type="InterPro" id="IPR002781">
    <property type="entry name" value="TM_pro_TauE-like"/>
</dbReference>
<keyword evidence="3" id="KW-0813">Transport</keyword>
<comment type="subcellular location">
    <subcellularLocation>
        <location evidence="1 8">Cell membrane</location>
        <topology evidence="1 8">Multi-pass membrane protein</topology>
    </subcellularLocation>
</comment>
<evidence type="ECO:0000256" key="3">
    <source>
        <dbReference type="ARBA" id="ARBA00022448"/>
    </source>
</evidence>
<dbReference type="PANTHER" id="PTHR30269:SF37">
    <property type="entry name" value="MEMBRANE TRANSPORTER PROTEIN"/>
    <property type="match status" value="1"/>
</dbReference>
<feature type="transmembrane region" description="Helical" evidence="8">
    <location>
        <begin position="103"/>
        <end position="121"/>
    </location>
</feature>
<dbReference type="Pfam" id="PF01925">
    <property type="entry name" value="TauE"/>
    <property type="match status" value="1"/>
</dbReference>
<feature type="transmembrane region" description="Helical" evidence="8">
    <location>
        <begin position="12"/>
        <end position="32"/>
    </location>
</feature>
<dbReference type="STRING" id="560819.SAMN05428998_116119"/>
<feature type="transmembrane region" description="Helical" evidence="8">
    <location>
        <begin position="133"/>
        <end position="161"/>
    </location>
</feature>
<evidence type="ECO:0000313" key="9">
    <source>
        <dbReference type="EMBL" id="SMF46698.1"/>
    </source>
</evidence>
<evidence type="ECO:0000256" key="1">
    <source>
        <dbReference type="ARBA" id="ARBA00004651"/>
    </source>
</evidence>
<proteinExistence type="inferred from homology"/>
<gene>
    <name evidence="9" type="ORF">SAMN05428998_116119</name>
</gene>
<feature type="transmembrane region" description="Helical" evidence="8">
    <location>
        <begin position="233"/>
        <end position="252"/>
    </location>
</feature>
<dbReference type="InterPro" id="IPR052017">
    <property type="entry name" value="TSUP"/>
</dbReference>
<evidence type="ECO:0000256" key="2">
    <source>
        <dbReference type="ARBA" id="ARBA00009142"/>
    </source>
</evidence>
<feature type="transmembrane region" description="Helical" evidence="8">
    <location>
        <begin position="39"/>
        <end position="61"/>
    </location>
</feature>
<evidence type="ECO:0000256" key="7">
    <source>
        <dbReference type="ARBA" id="ARBA00023136"/>
    </source>
</evidence>
<reference evidence="9 10" key="1">
    <citation type="submission" date="2017-04" db="EMBL/GenBank/DDBJ databases">
        <authorList>
            <person name="Afonso C.L."/>
            <person name="Miller P.J."/>
            <person name="Scott M.A."/>
            <person name="Spackman E."/>
            <person name="Goraichik I."/>
            <person name="Dimitrov K.M."/>
            <person name="Suarez D.L."/>
            <person name="Swayne D.E."/>
        </authorList>
    </citation>
    <scope>NUCLEOTIDE SEQUENCE [LARGE SCALE GENOMIC DNA]</scope>
    <source>
        <strain evidence="9 10">USBA 355</strain>
    </source>
</reference>
<keyword evidence="6 8" id="KW-1133">Transmembrane helix</keyword>
<dbReference type="EMBL" id="FWZX01000016">
    <property type="protein sequence ID" value="SMF46698.1"/>
    <property type="molecule type" value="Genomic_DNA"/>
</dbReference>
<feature type="transmembrane region" description="Helical" evidence="8">
    <location>
        <begin position="199"/>
        <end position="221"/>
    </location>
</feature>
<accession>A0A1Y6C6N0</accession>
<evidence type="ECO:0000256" key="8">
    <source>
        <dbReference type="RuleBase" id="RU363041"/>
    </source>
</evidence>
<keyword evidence="5 8" id="KW-0812">Transmembrane</keyword>
<name>A0A1Y6C6N0_9PROT</name>
<protein>
    <recommendedName>
        <fullName evidence="8">Probable membrane transporter protein</fullName>
    </recommendedName>
</protein>
<dbReference type="Proteomes" id="UP000192917">
    <property type="component" value="Unassembled WGS sequence"/>
</dbReference>
<evidence type="ECO:0000256" key="4">
    <source>
        <dbReference type="ARBA" id="ARBA00022475"/>
    </source>
</evidence>
<dbReference type="PANTHER" id="PTHR30269">
    <property type="entry name" value="TRANSMEMBRANE PROTEIN YFCA"/>
    <property type="match status" value="1"/>
</dbReference>
<feature type="transmembrane region" description="Helical" evidence="8">
    <location>
        <begin position="173"/>
        <end position="193"/>
    </location>
</feature>
<dbReference type="AlphaFoldDB" id="A0A1Y6C6N0"/>
<sequence length="253" mass="26478">MSHLALLPPDVSVWLFVLLAVVSFFTSGMTAAMGLGGGVALLAVMASVLPPAALIPVHGVIQLGSNVGRAVVQRRYVVWTLVLPFVIGSLIGAFVGGQTVVTLPGWLLKSVVGLFVLYATWAPKLKLGDLKPAAFGLGGAIATFLTMFVGASGPFVGALLAPKPIDRLQMVGTFAVCMTLQHGLKILAFGLLGFAFAPWIGLIAAMVATGFLGTLAGTRLLHRLPEATFRLAFKWLMTVLAAELLISTAWSLL</sequence>
<evidence type="ECO:0000256" key="6">
    <source>
        <dbReference type="ARBA" id="ARBA00022989"/>
    </source>
</evidence>
<dbReference type="RefSeq" id="WP_200808563.1">
    <property type="nucleotide sequence ID" value="NZ_FWZX01000016.1"/>
</dbReference>